<gene>
    <name evidence="2" type="ORF">Fmac_001720</name>
</gene>
<comment type="caution">
    <text evidence="2">The sequence shown here is derived from an EMBL/GenBank/DDBJ whole genome shotgun (WGS) entry which is preliminary data.</text>
</comment>
<protein>
    <submittedName>
        <fullName evidence="2">Uncharacterized protein</fullName>
    </submittedName>
</protein>
<feature type="compositionally biased region" description="Basic and acidic residues" evidence="1">
    <location>
        <begin position="118"/>
        <end position="127"/>
    </location>
</feature>
<proteinExistence type="predicted"/>
<reference evidence="2 3" key="1">
    <citation type="submission" date="2024-08" db="EMBL/GenBank/DDBJ databases">
        <title>Insights into the chromosomal genome structure of Flemingia macrophylla.</title>
        <authorList>
            <person name="Ding Y."/>
            <person name="Zhao Y."/>
            <person name="Bi W."/>
            <person name="Wu M."/>
            <person name="Zhao G."/>
            <person name="Gong Y."/>
            <person name="Li W."/>
            <person name="Zhang P."/>
        </authorList>
    </citation>
    <scope>NUCLEOTIDE SEQUENCE [LARGE SCALE GENOMIC DNA]</scope>
    <source>
        <strain evidence="2">DYQJB</strain>
        <tissue evidence="2">Leaf</tissue>
    </source>
</reference>
<name>A0ABD1NKR0_9FABA</name>
<accession>A0ABD1NKR0</accession>
<sequence length="167" mass="18556">MFLVFIRNLLESSLLAPTSPISHSSLSRVFRLTQKRRIKGVRCVFHHSKLGYTPILKILAWNDFMCSVYWLMEKVIATKMDGVTDVLIDGRVSSSELGGLRGHELVGFGELRSKVTDRELEQGEGRSEQGVIGSKNGKGRSKHGERELNRAAGDGSAVDQGSQEWIL</sequence>
<dbReference type="Proteomes" id="UP001603857">
    <property type="component" value="Unassembled WGS sequence"/>
</dbReference>
<evidence type="ECO:0000313" key="3">
    <source>
        <dbReference type="Proteomes" id="UP001603857"/>
    </source>
</evidence>
<feature type="region of interest" description="Disordered" evidence="1">
    <location>
        <begin position="118"/>
        <end position="167"/>
    </location>
</feature>
<dbReference type="EMBL" id="JBGMDY010000001">
    <property type="protein sequence ID" value="KAL2347720.1"/>
    <property type="molecule type" value="Genomic_DNA"/>
</dbReference>
<dbReference type="AlphaFoldDB" id="A0ABD1NKR0"/>
<evidence type="ECO:0000313" key="2">
    <source>
        <dbReference type="EMBL" id="KAL2347720.1"/>
    </source>
</evidence>
<keyword evidence="3" id="KW-1185">Reference proteome</keyword>
<evidence type="ECO:0000256" key="1">
    <source>
        <dbReference type="SAM" id="MobiDB-lite"/>
    </source>
</evidence>
<organism evidence="2 3">
    <name type="scientific">Flemingia macrophylla</name>
    <dbReference type="NCBI Taxonomy" id="520843"/>
    <lineage>
        <taxon>Eukaryota</taxon>
        <taxon>Viridiplantae</taxon>
        <taxon>Streptophyta</taxon>
        <taxon>Embryophyta</taxon>
        <taxon>Tracheophyta</taxon>
        <taxon>Spermatophyta</taxon>
        <taxon>Magnoliopsida</taxon>
        <taxon>eudicotyledons</taxon>
        <taxon>Gunneridae</taxon>
        <taxon>Pentapetalae</taxon>
        <taxon>rosids</taxon>
        <taxon>fabids</taxon>
        <taxon>Fabales</taxon>
        <taxon>Fabaceae</taxon>
        <taxon>Papilionoideae</taxon>
        <taxon>50 kb inversion clade</taxon>
        <taxon>NPAAA clade</taxon>
        <taxon>indigoferoid/millettioid clade</taxon>
        <taxon>Phaseoleae</taxon>
        <taxon>Flemingia</taxon>
    </lineage>
</organism>